<name>A0A392PGB6_9FABA</name>
<comment type="caution">
    <text evidence="3">The sequence shown here is derived from an EMBL/GenBank/DDBJ whole genome shotgun (WGS) entry which is preliminary data.</text>
</comment>
<evidence type="ECO:0000313" key="3">
    <source>
        <dbReference type="EMBL" id="MCI10356.1"/>
    </source>
</evidence>
<feature type="non-terminal residue" evidence="3">
    <location>
        <position position="264"/>
    </location>
</feature>
<keyword evidence="2" id="KW-0747">Spliceosome</keyword>
<dbReference type="AlphaFoldDB" id="A0A392PGB6"/>
<evidence type="ECO:0000313" key="4">
    <source>
        <dbReference type="Proteomes" id="UP000265520"/>
    </source>
</evidence>
<proteinExistence type="inferred from homology"/>
<organism evidence="3 4">
    <name type="scientific">Trifolium medium</name>
    <dbReference type="NCBI Taxonomy" id="97028"/>
    <lineage>
        <taxon>Eukaryota</taxon>
        <taxon>Viridiplantae</taxon>
        <taxon>Streptophyta</taxon>
        <taxon>Embryophyta</taxon>
        <taxon>Tracheophyta</taxon>
        <taxon>Spermatophyta</taxon>
        <taxon>Magnoliopsida</taxon>
        <taxon>eudicotyledons</taxon>
        <taxon>Gunneridae</taxon>
        <taxon>Pentapetalae</taxon>
        <taxon>rosids</taxon>
        <taxon>fabids</taxon>
        <taxon>Fabales</taxon>
        <taxon>Fabaceae</taxon>
        <taxon>Papilionoideae</taxon>
        <taxon>50 kb inversion clade</taxon>
        <taxon>NPAAA clade</taxon>
        <taxon>Hologalegina</taxon>
        <taxon>IRL clade</taxon>
        <taxon>Trifolieae</taxon>
        <taxon>Trifolium</taxon>
    </lineage>
</organism>
<dbReference type="GO" id="GO:0003729">
    <property type="term" value="F:mRNA binding"/>
    <property type="evidence" value="ECO:0007669"/>
    <property type="project" value="InterPro"/>
</dbReference>
<sequence>TDNAMDFGAGPFINRILPLLKEHTLEERQRYRLVKVIINVLYEVKDSVKPYVPEILVVIQPLLINEDYCVRLEGRDIIYSLSKVAGLDCMIAAMRPGIVNIDENVRTTTARAFSVVAYALGVSHLLPFLKTVCRGQESWQARHTGIKIVHQIAILCGPSVLHDLSSLVEIIEHGLNDENDKVKTITALSLAALAKATAPFGIDCFHTVLEPLWTGITQHSGKVLAAFLKAIGFIIPLMEASAANDYTNKVMPILIQEFQSPNEK</sequence>
<evidence type="ECO:0000256" key="2">
    <source>
        <dbReference type="ARBA" id="ARBA00022728"/>
    </source>
</evidence>
<comment type="similarity">
    <text evidence="1">Belongs to the SF3B1 family.</text>
</comment>
<dbReference type="PANTHER" id="PTHR12097">
    <property type="entry name" value="SPLICING FACTOR 3B, SUBUNIT 1-RELATED"/>
    <property type="match status" value="1"/>
</dbReference>
<dbReference type="GO" id="GO:0005681">
    <property type="term" value="C:spliceosomal complex"/>
    <property type="evidence" value="ECO:0007669"/>
    <property type="project" value="UniProtKB-KW"/>
</dbReference>
<keyword evidence="2" id="KW-0508">mRNA splicing</keyword>
<dbReference type="SUPFAM" id="SSF48371">
    <property type="entry name" value="ARM repeat"/>
    <property type="match status" value="1"/>
</dbReference>
<dbReference type="Gene3D" id="1.25.10.10">
    <property type="entry name" value="Leucine-rich Repeat Variant"/>
    <property type="match status" value="1"/>
</dbReference>
<dbReference type="GO" id="GO:0000245">
    <property type="term" value="P:spliceosomal complex assembly"/>
    <property type="evidence" value="ECO:0007669"/>
    <property type="project" value="InterPro"/>
</dbReference>
<accession>A0A392PGB6</accession>
<reference evidence="3 4" key="1">
    <citation type="journal article" date="2018" name="Front. Plant Sci.">
        <title>Red Clover (Trifolium pratense) and Zigzag Clover (T. medium) - A Picture of Genomic Similarities and Differences.</title>
        <authorList>
            <person name="Dluhosova J."/>
            <person name="Istvanek J."/>
            <person name="Nedelnik J."/>
            <person name="Repkova J."/>
        </authorList>
    </citation>
    <scope>NUCLEOTIDE SEQUENCE [LARGE SCALE GENOMIC DNA]</scope>
    <source>
        <strain evidence="4">cv. 10/8</strain>
        <tissue evidence="3">Leaf</tissue>
    </source>
</reference>
<protein>
    <submittedName>
        <fullName evidence="3">Splicing factor 3B subunit 1-like</fullName>
    </submittedName>
</protein>
<dbReference type="InterPro" id="IPR011989">
    <property type="entry name" value="ARM-like"/>
</dbReference>
<dbReference type="InterPro" id="IPR016024">
    <property type="entry name" value="ARM-type_fold"/>
</dbReference>
<dbReference type="EMBL" id="LXQA010075914">
    <property type="protein sequence ID" value="MCI10356.1"/>
    <property type="molecule type" value="Genomic_DNA"/>
</dbReference>
<dbReference type="InterPro" id="IPR038737">
    <property type="entry name" value="SF3b_su1-like"/>
</dbReference>
<dbReference type="Proteomes" id="UP000265520">
    <property type="component" value="Unassembled WGS sequence"/>
</dbReference>
<keyword evidence="2" id="KW-0507">mRNA processing</keyword>
<feature type="non-terminal residue" evidence="3">
    <location>
        <position position="1"/>
    </location>
</feature>
<evidence type="ECO:0000256" key="1">
    <source>
        <dbReference type="ARBA" id="ARBA00005754"/>
    </source>
</evidence>
<keyword evidence="4" id="KW-1185">Reference proteome</keyword>